<name>A0AAE0P596_9PEZI</name>
<feature type="transmembrane region" description="Helical" evidence="1">
    <location>
        <begin position="58"/>
        <end position="80"/>
    </location>
</feature>
<organism evidence="2 3">
    <name type="scientific">Podospora didyma</name>
    <dbReference type="NCBI Taxonomy" id="330526"/>
    <lineage>
        <taxon>Eukaryota</taxon>
        <taxon>Fungi</taxon>
        <taxon>Dikarya</taxon>
        <taxon>Ascomycota</taxon>
        <taxon>Pezizomycotina</taxon>
        <taxon>Sordariomycetes</taxon>
        <taxon>Sordariomycetidae</taxon>
        <taxon>Sordariales</taxon>
        <taxon>Podosporaceae</taxon>
        <taxon>Podospora</taxon>
    </lineage>
</organism>
<sequence>MAPISVYVCAKLATSDVGRYVPEAELVVVVGTLLPFLAYPFLPQKKDPTEVGNAWEPLLQICSLIQLFFVHGINFFILFIRLISNLECNEYPEFLPNYTISLYGSFTFT</sequence>
<dbReference type="AlphaFoldDB" id="A0AAE0P596"/>
<reference evidence="2" key="1">
    <citation type="journal article" date="2023" name="Mol. Phylogenet. Evol.">
        <title>Genome-scale phylogeny and comparative genomics of the fungal order Sordariales.</title>
        <authorList>
            <person name="Hensen N."/>
            <person name="Bonometti L."/>
            <person name="Westerberg I."/>
            <person name="Brannstrom I.O."/>
            <person name="Guillou S."/>
            <person name="Cros-Aarteil S."/>
            <person name="Calhoun S."/>
            <person name="Haridas S."/>
            <person name="Kuo A."/>
            <person name="Mondo S."/>
            <person name="Pangilinan J."/>
            <person name="Riley R."/>
            <person name="LaButti K."/>
            <person name="Andreopoulos B."/>
            <person name="Lipzen A."/>
            <person name="Chen C."/>
            <person name="Yan M."/>
            <person name="Daum C."/>
            <person name="Ng V."/>
            <person name="Clum A."/>
            <person name="Steindorff A."/>
            <person name="Ohm R.A."/>
            <person name="Martin F."/>
            <person name="Silar P."/>
            <person name="Natvig D.O."/>
            <person name="Lalanne C."/>
            <person name="Gautier V."/>
            <person name="Ament-Velasquez S.L."/>
            <person name="Kruys A."/>
            <person name="Hutchinson M.I."/>
            <person name="Powell A.J."/>
            <person name="Barry K."/>
            <person name="Miller A.N."/>
            <person name="Grigoriev I.V."/>
            <person name="Debuchy R."/>
            <person name="Gladieux P."/>
            <person name="Hiltunen Thoren M."/>
            <person name="Johannesson H."/>
        </authorList>
    </citation>
    <scope>NUCLEOTIDE SEQUENCE</scope>
    <source>
        <strain evidence="2">CBS 232.78</strain>
    </source>
</reference>
<keyword evidence="1" id="KW-1133">Transmembrane helix</keyword>
<evidence type="ECO:0000256" key="1">
    <source>
        <dbReference type="SAM" id="Phobius"/>
    </source>
</evidence>
<accession>A0AAE0P596</accession>
<evidence type="ECO:0000313" key="2">
    <source>
        <dbReference type="EMBL" id="KAK3393497.1"/>
    </source>
</evidence>
<evidence type="ECO:0000313" key="3">
    <source>
        <dbReference type="Proteomes" id="UP001285441"/>
    </source>
</evidence>
<gene>
    <name evidence="2" type="ORF">B0H63DRAFT_458352</name>
</gene>
<keyword evidence="1" id="KW-0472">Membrane</keyword>
<dbReference type="Proteomes" id="UP001285441">
    <property type="component" value="Unassembled WGS sequence"/>
</dbReference>
<keyword evidence="1" id="KW-0812">Transmembrane</keyword>
<feature type="transmembrane region" description="Helical" evidence="1">
    <location>
        <begin position="20"/>
        <end position="38"/>
    </location>
</feature>
<keyword evidence="3" id="KW-1185">Reference proteome</keyword>
<protein>
    <submittedName>
        <fullName evidence="2">Uncharacterized protein</fullName>
    </submittedName>
</protein>
<reference evidence="2" key="2">
    <citation type="submission" date="2023-06" db="EMBL/GenBank/DDBJ databases">
        <authorList>
            <consortium name="Lawrence Berkeley National Laboratory"/>
            <person name="Haridas S."/>
            <person name="Hensen N."/>
            <person name="Bonometti L."/>
            <person name="Westerberg I."/>
            <person name="Brannstrom I.O."/>
            <person name="Guillou S."/>
            <person name="Cros-Aarteil S."/>
            <person name="Calhoun S."/>
            <person name="Kuo A."/>
            <person name="Mondo S."/>
            <person name="Pangilinan J."/>
            <person name="Riley R."/>
            <person name="LaButti K."/>
            <person name="Andreopoulos B."/>
            <person name="Lipzen A."/>
            <person name="Chen C."/>
            <person name="Yanf M."/>
            <person name="Daum C."/>
            <person name="Ng V."/>
            <person name="Clum A."/>
            <person name="Steindorff A."/>
            <person name="Ohm R."/>
            <person name="Martin F."/>
            <person name="Silar P."/>
            <person name="Natvig D."/>
            <person name="Lalanne C."/>
            <person name="Gautier V."/>
            <person name="Ament-velasquez S.L."/>
            <person name="Kruys A."/>
            <person name="Hutchinson M.I."/>
            <person name="Powell A.J."/>
            <person name="Barry K."/>
            <person name="Miller A.N."/>
            <person name="Grigoriev I.V."/>
            <person name="Debuchy R."/>
            <person name="Gladieux P."/>
            <person name="Thoren M.H."/>
            <person name="Johannesson H."/>
        </authorList>
    </citation>
    <scope>NUCLEOTIDE SEQUENCE</scope>
    <source>
        <strain evidence="2">CBS 232.78</strain>
    </source>
</reference>
<comment type="caution">
    <text evidence="2">The sequence shown here is derived from an EMBL/GenBank/DDBJ whole genome shotgun (WGS) entry which is preliminary data.</text>
</comment>
<dbReference type="EMBL" id="JAULSW010000001">
    <property type="protein sequence ID" value="KAK3393497.1"/>
    <property type="molecule type" value="Genomic_DNA"/>
</dbReference>
<proteinExistence type="predicted"/>